<sequence length="126" mass="14742">MICPNCHNNNDNDSIYCKFCAYKLTETFGVVDINPSEQQLDSNDLDILPPEPEDKVTEDKPKNQNQAVNIKVNEGVKGDLTIFKRMEQVKYDYEAIAWLLEFWSNHIPQDEKDLYENFRKLLRENG</sequence>
<feature type="compositionally biased region" description="Basic and acidic residues" evidence="1">
    <location>
        <begin position="52"/>
        <end position="62"/>
    </location>
</feature>
<proteinExistence type="predicted"/>
<protein>
    <submittedName>
        <fullName evidence="2">Uncharacterized protein</fullName>
    </submittedName>
</protein>
<name>A0A9X6XJG6_9LACO</name>
<evidence type="ECO:0000313" key="3">
    <source>
        <dbReference type="Proteomes" id="UP000218139"/>
    </source>
</evidence>
<comment type="caution">
    <text evidence="2">The sequence shown here is derived from an EMBL/GenBank/DDBJ whole genome shotgun (WGS) entry which is preliminary data.</text>
</comment>
<evidence type="ECO:0000313" key="2">
    <source>
        <dbReference type="EMBL" id="PAY49474.1"/>
    </source>
</evidence>
<dbReference type="EMBL" id="LXZO01000038">
    <property type="protein sequence ID" value="PAY49474.1"/>
    <property type="molecule type" value="Genomic_DNA"/>
</dbReference>
<gene>
    <name evidence="2" type="ORF">A8C52_11915</name>
</gene>
<feature type="region of interest" description="Disordered" evidence="1">
    <location>
        <begin position="40"/>
        <end position="65"/>
    </location>
</feature>
<dbReference type="RefSeq" id="WP_086201083.1">
    <property type="nucleotide sequence ID" value="NZ_LXYY01000022.1"/>
</dbReference>
<reference evidence="2 3" key="1">
    <citation type="submission" date="2016-05" db="EMBL/GenBank/DDBJ databases">
        <authorList>
            <person name="Lee J.-Y."/>
            <person name="Kim E.B."/>
            <person name="Choi Y.-J."/>
        </authorList>
    </citation>
    <scope>NUCLEOTIDE SEQUENCE [LARGE SCALE GENOMIC DNA]</scope>
    <source>
        <strain evidence="2 3">KLA006</strain>
    </source>
</reference>
<dbReference type="AlphaFoldDB" id="A0A9X6XJG6"/>
<dbReference type="Proteomes" id="UP000218139">
    <property type="component" value="Unassembled WGS sequence"/>
</dbReference>
<organism evidence="2 3">
    <name type="scientific">Ligilactobacillus salivarius</name>
    <dbReference type="NCBI Taxonomy" id="1624"/>
    <lineage>
        <taxon>Bacteria</taxon>
        <taxon>Bacillati</taxon>
        <taxon>Bacillota</taxon>
        <taxon>Bacilli</taxon>
        <taxon>Lactobacillales</taxon>
        <taxon>Lactobacillaceae</taxon>
        <taxon>Ligilactobacillus</taxon>
    </lineage>
</organism>
<evidence type="ECO:0000256" key="1">
    <source>
        <dbReference type="SAM" id="MobiDB-lite"/>
    </source>
</evidence>
<accession>A0A9X6XJG6</accession>